<evidence type="ECO:0000313" key="2">
    <source>
        <dbReference type="Proteomes" id="UP001241758"/>
    </source>
</evidence>
<reference evidence="1 2" key="1">
    <citation type="submission" date="2023-05" db="EMBL/GenBank/DDBJ databases">
        <title>Actinoplanes sp. NEAU-A12 genome sequencing.</title>
        <authorList>
            <person name="Wang Z.-S."/>
        </authorList>
    </citation>
    <scope>NUCLEOTIDE SEQUENCE [LARGE SCALE GENOMIC DNA]</scope>
    <source>
        <strain evidence="1 2">NEAU-A12</strain>
    </source>
</reference>
<organism evidence="1 2">
    <name type="scientific">Actinoplanes sandaracinus</name>
    <dbReference type="NCBI Taxonomy" id="3045177"/>
    <lineage>
        <taxon>Bacteria</taxon>
        <taxon>Bacillati</taxon>
        <taxon>Actinomycetota</taxon>
        <taxon>Actinomycetes</taxon>
        <taxon>Micromonosporales</taxon>
        <taxon>Micromonosporaceae</taxon>
        <taxon>Actinoplanes</taxon>
    </lineage>
</organism>
<gene>
    <name evidence="1" type="ORF">QLQ12_24415</name>
</gene>
<comment type="caution">
    <text evidence="1">The sequence shown here is derived from an EMBL/GenBank/DDBJ whole genome shotgun (WGS) entry which is preliminary data.</text>
</comment>
<evidence type="ECO:0008006" key="3">
    <source>
        <dbReference type="Google" id="ProtNLM"/>
    </source>
</evidence>
<dbReference type="RefSeq" id="WP_282762753.1">
    <property type="nucleotide sequence ID" value="NZ_JASCTH010000016.1"/>
</dbReference>
<evidence type="ECO:0000313" key="1">
    <source>
        <dbReference type="EMBL" id="MDI6101770.1"/>
    </source>
</evidence>
<accession>A0ABT6WPV3</accession>
<dbReference type="EMBL" id="JASCTH010000016">
    <property type="protein sequence ID" value="MDI6101770.1"/>
    <property type="molecule type" value="Genomic_DNA"/>
</dbReference>
<dbReference type="Proteomes" id="UP001241758">
    <property type="component" value="Unassembled WGS sequence"/>
</dbReference>
<protein>
    <recommendedName>
        <fullName evidence="3">WD40 repeat domain-containing protein</fullName>
    </recommendedName>
</protein>
<name>A0ABT6WPV3_9ACTN</name>
<sequence length="198" mass="21066">MPEGIPLTDHQLGLRARVLAAPLVNAPEPWSERHQVAVGGLLGAGFAVHPESGRDLLLIGSHDGLGLFDTVTGERLARERDGDAGWPGENPGWPEDDDLTCVGIGPIAGTRVRMAGLLGGGLRTVAPDGWSVEVVSPDWPHDRVLLSKPGHDPWSGDHGDSWWHIFHANVTELRAAGFSPSGATLVVATSSDVTLWHR</sequence>
<keyword evidence="2" id="KW-1185">Reference proteome</keyword>
<proteinExistence type="predicted"/>